<evidence type="ECO:0000313" key="2">
    <source>
        <dbReference type="EMBL" id="KUP05823.1"/>
    </source>
</evidence>
<dbReference type="PROSITE" id="PS50965">
    <property type="entry name" value="NERD"/>
    <property type="match status" value="1"/>
</dbReference>
<dbReference type="Pfam" id="PF08378">
    <property type="entry name" value="NERD"/>
    <property type="match status" value="1"/>
</dbReference>
<keyword evidence="3" id="KW-1185">Reference proteome</keyword>
<dbReference type="RefSeq" id="WP_010173818.1">
    <property type="nucleotide sequence ID" value="NZ_LDYG01000032.1"/>
</dbReference>
<evidence type="ECO:0000259" key="1">
    <source>
        <dbReference type="PROSITE" id="PS50965"/>
    </source>
</evidence>
<evidence type="ECO:0000313" key="3">
    <source>
        <dbReference type="Proteomes" id="UP000074108"/>
    </source>
</evidence>
<dbReference type="Proteomes" id="UP000074108">
    <property type="component" value="Unassembled WGS sequence"/>
</dbReference>
<feature type="domain" description="NERD" evidence="1">
    <location>
        <begin position="41"/>
        <end position="158"/>
    </location>
</feature>
<reference evidence="2 3" key="1">
    <citation type="journal article" date="2016" name="Front. Microbiol.">
        <title>Microevolution Analysis of Bacillus coahuilensis Unveils Differences in Phosphorus Acquisition Strategies and Their Regulation.</title>
        <authorList>
            <person name="Gomez-Lunar Z."/>
            <person name="Hernandez-Gonzalez I."/>
            <person name="Rodriguez-Torres M.D."/>
            <person name="Souza V."/>
            <person name="Olmedo-Alvarez G."/>
        </authorList>
    </citation>
    <scope>NUCLEOTIDE SEQUENCE [LARGE SCALE GENOMIC DNA]</scope>
    <source>
        <strain evidence="3">p1.1.43</strain>
    </source>
</reference>
<name>A0A147K6W2_9BACI</name>
<dbReference type="PATRIC" id="fig|1150625.3.peg.2248"/>
<organism evidence="2 3">
    <name type="scientific">Bacillus coahuilensis p1.1.43</name>
    <dbReference type="NCBI Taxonomy" id="1150625"/>
    <lineage>
        <taxon>Bacteria</taxon>
        <taxon>Bacillati</taxon>
        <taxon>Bacillota</taxon>
        <taxon>Bacilli</taxon>
        <taxon>Bacillales</taxon>
        <taxon>Bacillaceae</taxon>
        <taxon>Bacillus</taxon>
    </lineage>
</organism>
<gene>
    <name evidence="2" type="ORF">Q75_10555</name>
</gene>
<dbReference type="InterPro" id="IPR011528">
    <property type="entry name" value="NERD"/>
</dbReference>
<protein>
    <recommendedName>
        <fullName evidence="1">NERD domain-containing protein</fullName>
    </recommendedName>
</protein>
<sequence>MITKPLTTPIPLLQLQVLKRRLPSLHPSLPLIEQSLQLRTSGHKGETTSEYYFKVADSDDLSILFGLRIKSPKGYYFQMDVLVLHQNFYQIYEIKNEAGTHLLDPETKQYTKLGPTGDENRKNPFEQVSIQNYLFKEWLKLRQLPVPSNEQFVVKANRNSIFKMTAPNKEITSQFIPAESIVQKILNAQQSYKHQHYSQVGLKQLTQLVLGDHNEYKMNLFSYFPITEQDIVTGVLCPHCSQVMKAKDLNHWNCVKCGFVSDICIAKEALKEHFYIFQRPVNTRECMEFLKLNSRYQALRILKQMHTVKTGNHKDTKYFLKDLM</sequence>
<proteinExistence type="predicted"/>
<dbReference type="EMBL" id="LDYG01000032">
    <property type="protein sequence ID" value="KUP05823.1"/>
    <property type="molecule type" value="Genomic_DNA"/>
</dbReference>
<dbReference type="AlphaFoldDB" id="A0A147K6W2"/>
<comment type="caution">
    <text evidence="2">The sequence shown here is derived from an EMBL/GenBank/DDBJ whole genome shotgun (WGS) entry which is preliminary data.</text>
</comment>
<accession>A0A147K6W2</accession>
<dbReference type="STRING" id="1150625.Q75_10555"/>